<dbReference type="Proteomes" id="UP000266693">
    <property type="component" value="Unassembled WGS sequence"/>
</dbReference>
<dbReference type="InterPro" id="IPR011006">
    <property type="entry name" value="CheY-like_superfamily"/>
</dbReference>
<keyword evidence="1" id="KW-0597">Phosphoprotein</keyword>
<keyword evidence="4" id="KW-1185">Reference proteome</keyword>
<dbReference type="InterPro" id="IPR001789">
    <property type="entry name" value="Sig_transdc_resp-reg_receiver"/>
</dbReference>
<name>A0A396RM93_9SPHN</name>
<accession>A0A396RM93</accession>
<reference evidence="3 4" key="1">
    <citation type="submission" date="2018-08" db="EMBL/GenBank/DDBJ databases">
        <title>The multiple taxonomic identification of Sphingomonas gilva.</title>
        <authorList>
            <person name="Zhu D."/>
            <person name="Zheng S."/>
        </authorList>
    </citation>
    <scope>NUCLEOTIDE SEQUENCE [LARGE SCALE GENOMIC DNA]</scope>
    <source>
        <strain evidence="3 4">ZDH117</strain>
    </source>
</reference>
<proteinExistence type="predicted"/>
<dbReference type="SMART" id="SM00448">
    <property type="entry name" value="REC"/>
    <property type="match status" value="1"/>
</dbReference>
<dbReference type="OrthoDB" id="582170at2"/>
<feature type="domain" description="Response regulatory" evidence="2">
    <location>
        <begin position="10"/>
        <end position="121"/>
    </location>
</feature>
<dbReference type="SUPFAM" id="SSF52172">
    <property type="entry name" value="CheY-like"/>
    <property type="match status" value="1"/>
</dbReference>
<dbReference type="AlphaFoldDB" id="A0A396RM93"/>
<dbReference type="PROSITE" id="PS50110">
    <property type="entry name" value="RESPONSE_REGULATORY"/>
    <property type="match status" value="1"/>
</dbReference>
<dbReference type="GO" id="GO:0000160">
    <property type="term" value="P:phosphorelay signal transduction system"/>
    <property type="evidence" value="ECO:0007669"/>
    <property type="project" value="InterPro"/>
</dbReference>
<dbReference type="EMBL" id="QWLV01000003">
    <property type="protein sequence ID" value="RHW17537.1"/>
    <property type="molecule type" value="Genomic_DNA"/>
</dbReference>
<evidence type="ECO:0000259" key="2">
    <source>
        <dbReference type="PROSITE" id="PS50110"/>
    </source>
</evidence>
<feature type="modified residue" description="4-aspartylphosphate" evidence="1">
    <location>
        <position position="61"/>
    </location>
</feature>
<organism evidence="3 4">
    <name type="scientific">Sphingomonas gilva</name>
    <dbReference type="NCBI Taxonomy" id="2305907"/>
    <lineage>
        <taxon>Bacteria</taxon>
        <taxon>Pseudomonadati</taxon>
        <taxon>Pseudomonadota</taxon>
        <taxon>Alphaproteobacteria</taxon>
        <taxon>Sphingomonadales</taxon>
        <taxon>Sphingomonadaceae</taxon>
        <taxon>Sphingomonas</taxon>
    </lineage>
</organism>
<evidence type="ECO:0000313" key="4">
    <source>
        <dbReference type="Proteomes" id="UP000266693"/>
    </source>
</evidence>
<sequence>MADHDLQGRRVLVVEDEYMIAEDMRATLSDAGAQILGPVPTVDEATDLIDAEPDIDAALLDVNLRGDMVFQVADALSARGVPFAFVTGYERAAMPARFSDAPHLEKPVKAHQVAAMLAPHLRENR</sequence>
<protein>
    <submittedName>
        <fullName evidence="3">Response regulator</fullName>
    </submittedName>
</protein>
<comment type="caution">
    <text evidence="3">The sequence shown here is derived from an EMBL/GenBank/DDBJ whole genome shotgun (WGS) entry which is preliminary data.</text>
</comment>
<evidence type="ECO:0000256" key="1">
    <source>
        <dbReference type="PROSITE-ProRule" id="PRU00169"/>
    </source>
</evidence>
<evidence type="ECO:0000313" key="3">
    <source>
        <dbReference type="EMBL" id="RHW17537.1"/>
    </source>
</evidence>
<dbReference type="RefSeq" id="WP_118863803.1">
    <property type="nucleotide sequence ID" value="NZ_QWLV01000003.1"/>
</dbReference>
<gene>
    <name evidence="3" type="ORF">D1610_08740</name>
</gene>
<dbReference type="Gene3D" id="3.40.50.2300">
    <property type="match status" value="1"/>
</dbReference>